<dbReference type="Proteomes" id="UP000322783">
    <property type="component" value="Unassembled WGS sequence"/>
</dbReference>
<dbReference type="GO" id="GO:0003677">
    <property type="term" value="F:DNA binding"/>
    <property type="evidence" value="ECO:0007669"/>
    <property type="project" value="UniProtKB-KW"/>
</dbReference>
<dbReference type="EMBL" id="VTOZ01000022">
    <property type="protein sequence ID" value="TYZ27776.1"/>
    <property type="molecule type" value="Genomic_DNA"/>
</dbReference>
<evidence type="ECO:0000256" key="1">
    <source>
        <dbReference type="ARBA" id="ARBA00023125"/>
    </source>
</evidence>
<dbReference type="InterPro" id="IPR001387">
    <property type="entry name" value="Cro/C1-type_HTH"/>
</dbReference>
<proteinExistence type="predicted"/>
<dbReference type="PANTHER" id="PTHR46558">
    <property type="entry name" value="TRACRIPTIONAL REGULATORY PROTEIN-RELATED-RELATED"/>
    <property type="match status" value="1"/>
</dbReference>
<evidence type="ECO:0000313" key="4">
    <source>
        <dbReference type="Proteomes" id="UP000322783"/>
    </source>
</evidence>
<comment type="caution">
    <text evidence="3">The sequence shown here is derived from an EMBL/GenBank/DDBJ whole genome shotgun (WGS) entry which is preliminary data.</text>
</comment>
<accession>A0A5D6WIB9</accession>
<feature type="domain" description="HTH cro/C1-type" evidence="2">
    <location>
        <begin position="28"/>
        <end position="82"/>
    </location>
</feature>
<dbReference type="SMART" id="SM00530">
    <property type="entry name" value="HTH_XRE"/>
    <property type="match status" value="1"/>
</dbReference>
<keyword evidence="4" id="KW-1185">Reference proteome</keyword>
<dbReference type="InterPro" id="IPR010982">
    <property type="entry name" value="Lambda_DNA-bd_dom_sf"/>
</dbReference>
<protein>
    <submittedName>
        <fullName evidence="3">Helix-turn-helix transcriptional regulator</fullName>
    </submittedName>
</protein>
<dbReference type="Gene3D" id="1.10.260.40">
    <property type="entry name" value="lambda repressor-like DNA-binding domains"/>
    <property type="match status" value="1"/>
</dbReference>
<dbReference type="Pfam" id="PF01381">
    <property type="entry name" value="HTH_3"/>
    <property type="match status" value="1"/>
</dbReference>
<reference evidence="3 4" key="1">
    <citation type="submission" date="2019-08" db="EMBL/GenBank/DDBJ databases">
        <title>Selenomonas sp. mPRGC5 and Selenomonas sp. mPRGC8 isolated from ruminal fluid of dairy goat (Capra hircus).</title>
        <authorList>
            <person name="Poothong S."/>
            <person name="Nuengjamnong C."/>
            <person name="Tanasupawat S."/>
        </authorList>
    </citation>
    <scope>NUCLEOTIDE SEQUENCE [LARGE SCALE GENOMIC DNA]</scope>
    <source>
        <strain evidence="4">mPRGC8</strain>
    </source>
</reference>
<keyword evidence="1" id="KW-0238">DNA-binding</keyword>
<dbReference type="SUPFAM" id="SSF47413">
    <property type="entry name" value="lambda repressor-like DNA-binding domains"/>
    <property type="match status" value="1"/>
</dbReference>
<dbReference type="PROSITE" id="PS50943">
    <property type="entry name" value="HTH_CROC1"/>
    <property type="match status" value="1"/>
</dbReference>
<organism evidence="3 4">
    <name type="scientific">Selenomonas caprae</name>
    <dbReference type="NCBI Taxonomy" id="2606905"/>
    <lineage>
        <taxon>Bacteria</taxon>
        <taxon>Bacillati</taxon>
        <taxon>Bacillota</taxon>
        <taxon>Negativicutes</taxon>
        <taxon>Selenomonadales</taxon>
        <taxon>Selenomonadaceae</taxon>
        <taxon>Selenomonas</taxon>
    </lineage>
</organism>
<gene>
    <name evidence="3" type="ORF">FZ041_10405</name>
</gene>
<dbReference type="AlphaFoldDB" id="A0A5D6WIB9"/>
<dbReference type="CDD" id="cd00093">
    <property type="entry name" value="HTH_XRE"/>
    <property type="match status" value="1"/>
</dbReference>
<evidence type="ECO:0000259" key="2">
    <source>
        <dbReference type="PROSITE" id="PS50943"/>
    </source>
</evidence>
<name>A0A5D6WIB9_9FIRM</name>
<evidence type="ECO:0000313" key="3">
    <source>
        <dbReference type="EMBL" id="TYZ27776.1"/>
    </source>
</evidence>
<sequence>MPWGIWQGEGSRRRNRGSEFMTELSKNLQSIRAARGLRQQDVADRLGISRATYANYEAGQRSPNNAMLMKIAALFRVRVDDLLGFQADESHLLPEEISLLERFRQLPAAKQEFFSRLVDFELQENLKADDKKASFSKK</sequence>
<dbReference type="PANTHER" id="PTHR46558:SF4">
    <property type="entry name" value="DNA-BIDING PHAGE PROTEIN"/>
    <property type="match status" value="1"/>
</dbReference>